<comment type="similarity">
    <text evidence="1">Belongs to the methyltransferase superfamily. RsmH family.</text>
</comment>
<gene>
    <name evidence="9" type="ORF">ALEPTO_LOCUS3282</name>
</gene>
<evidence type="ECO:0000259" key="8">
    <source>
        <dbReference type="Pfam" id="PF02568"/>
    </source>
</evidence>
<evidence type="ECO:0000256" key="4">
    <source>
        <dbReference type="ARBA" id="ARBA00022691"/>
    </source>
</evidence>
<keyword evidence="10" id="KW-1185">Reference proteome</keyword>
<dbReference type="SUPFAM" id="SSF143437">
    <property type="entry name" value="THUMP domain-like"/>
    <property type="match status" value="1"/>
</dbReference>
<dbReference type="GO" id="GO:0004810">
    <property type="term" value="F:CCA tRNA nucleotidyltransferase activity"/>
    <property type="evidence" value="ECO:0007669"/>
    <property type="project" value="InterPro"/>
</dbReference>
<dbReference type="SUPFAM" id="SSF81799">
    <property type="entry name" value="Putative methyltransferase TM0872, insert domain"/>
    <property type="match status" value="1"/>
</dbReference>
<dbReference type="InterPro" id="IPR023397">
    <property type="entry name" value="SAM-dep_MeTrfase_MraW_recog"/>
</dbReference>
<evidence type="ECO:0000256" key="2">
    <source>
        <dbReference type="ARBA" id="ARBA00022603"/>
    </source>
</evidence>
<keyword evidence="4" id="KW-0949">S-adenosyl-L-methionine</keyword>
<dbReference type="InterPro" id="IPR008991">
    <property type="entry name" value="Translation_prot_SH3-like_sf"/>
</dbReference>
<evidence type="ECO:0000313" key="10">
    <source>
        <dbReference type="Proteomes" id="UP000789508"/>
    </source>
</evidence>
<protein>
    <submittedName>
        <fullName evidence="9">4399_t:CDS:1</fullName>
    </submittedName>
</protein>
<dbReference type="SUPFAM" id="SSF52402">
    <property type="entry name" value="Adenine nucleotide alpha hydrolases-like"/>
    <property type="match status" value="1"/>
</dbReference>
<dbReference type="PANTHER" id="PTHR11265">
    <property type="entry name" value="S-ADENOSYL-METHYLTRANSFERASE MRAW"/>
    <property type="match status" value="1"/>
</dbReference>
<feature type="domain" description="KOW" evidence="7">
    <location>
        <begin position="466"/>
        <end position="496"/>
    </location>
</feature>
<dbReference type="InterPro" id="IPR014729">
    <property type="entry name" value="Rossmann-like_a/b/a_fold"/>
</dbReference>
<accession>A0A9N9EWX0</accession>
<dbReference type="EMBL" id="CAJVPS010000595">
    <property type="protein sequence ID" value="CAG8496977.1"/>
    <property type="molecule type" value="Genomic_DNA"/>
</dbReference>
<reference evidence="9" key="1">
    <citation type="submission" date="2021-06" db="EMBL/GenBank/DDBJ databases">
        <authorList>
            <person name="Kallberg Y."/>
            <person name="Tangrot J."/>
            <person name="Rosling A."/>
        </authorList>
    </citation>
    <scope>NUCLEOTIDE SEQUENCE</scope>
    <source>
        <strain evidence="9">FL130A</strain>
    </source>
</reference>
<proteinExistence type="inferred from homology"/>
<dbReference type="InterPro" id="IPR005824">
    <property type="entry name" value="KOW"/>
</dbReference>
<dbReference type="InterPro" id="IPR020536">
    <property type="entry name" value="ThiI_AANH"/>
</dbReference>
<evidence type="ECO:0000256" key="6">
    <source>
        <dbReference type="ARBA" id="ARBA00022840"/>
    </source>
</evidence>
<dbReference type="Pfam" id="PF02568">
    <property type="entry name" value="ThiI"/>
    <property type="match status" value="2"/>
</dbReference>
<dbReference type="InterPro" id="IPR029063">
    <property type="entry name" value="SAM-dependent_MTases_sf"/>
</dbReference>
<dbReference type="Gene3D" id="3.40.50.620">
    <property type="entry name" value="HUPs"/>
    <property type="match status" value="2"/>
</dbReference>
<feature type="domain" description="Thil AANH" evidence="8">
    <location>
        <begin position="362"/>
        <end position="426"/>
    </location>
</feature>
<dbReference type="SUPFAM" id="SSF53335">
    <property type="entry name" value="S-adenosyl-L-methionine-dependent methyltransferases"/>
    <property type="match status" value="1"/>
</dbReference>
<comment type="caution">
    <text evidence="9">The sequence shown here is derived from an EMBL/GenBank/DDBJ whole genome shotgun (WGS) entry which is preliminary data.</text>
</comment>
<feature type="domain" description="Thil AANH" evidence="8">
    <location>
        <begin position="322"/>
        <end position="360"/>
    </location>
</feature>
<dbReference type="GO" id="GO:0071424">
    <property type="term" value="F:rRNA (cytosine-N4-)-methyltransferase activity"/>
    <property type="evidence" value="ECO:0007669"/>
    <property type="project" value="TreeGrafter"/>
</dbReference>
<name>A0A9N9EWX0_9GLOM</name>
<dbReference type="GO" id="GO:0070475">
    <property type="term" value="P:rRNA base methylation"/>
    <property type="evidence" value="ECO:0007669"/>
    <property type="project" value="TreeGrafter"/>
</dbReference>
<dbReference type="GO" id="GO:0005737">
    <property type="term" value="C:cytoplasm"/>
    <property type="evidence" value="ECO:0007669"/>
    <property type="project" value="TreeGrafter"/>
</dbReference>
<sequence length="511" mass="58322">MLREVLDYLNIKKDGVYVDCTFGSGDNFANLEENFKRLNLKEIDGFLFDLGISSYQLAEESRGFSYRLDSPLDMRINQEEKLKAEDIINNYSSEKIISTQQLVRIVAACFPHKKNKHPARKIFQALRIFINKELENLSRALKSAFKYLALGGKVIAISYHSLEDRIVKQIFKKYNLLGKFRIITKKPLTPSKKEVSENYKSRIDNVSLVFQKNDYHDFQIEKFSDQLIITAKSDSKEEVTRLLPLLRNVFGIEIFFLAFRLRADLGELYQFVEDFFRGSTSNASTFKLDISRSNKNFLKDSLTLQKELGAIKLSGLGGLPVGSSGKALLLLSGGIDSPVAAYQLMKRGLEIIYLHFYQQTEVDSRPILTEIRHISEEKYRLIILKRMFIRLGCWLADKLKIMAIATGDSLAQVASQTLESLVVLQSRRSAELPEFISPELVEKFSLEIKEKKKNPEVNYDSSLNIGDLVKITEGTFANYEGKITAFDGRKKRVKIDIDFAGRLTPVDVPIE</sequence>
<dbReference type="InterPro" id="IPR002903">
    <property type="entry name" value="RsmH"/>
</dbReference>
<dbReference type="GO" id="GO:0005524">
    <property type="term" value="F:ATP binding"/>
    <property type="evidence" value="ECO:0007669"/>
    <property type="project" value="UniProtKB-KW"/>
</dbReference>
<dbReference type="Gene3D" id="3.40.50.150">
    <property type="entry name" value="Vaccinia Virus protein VP39"/>
    <property type="match status" value="2"/>
</dbReference>
<evidence type="ECO:0000256" key="1">
    <source>
        <dbReference type="ARBA" id="ARBA00010396"/>
    </source>
</evidence>
<dbReference type="PANTHER" id="PTHR11265:SF0">
    <property type="entry name" value="12S RRNA N4-METHYLCYTIDINE METHYLTRANSFERASE"/>
    <property type="match status" value="1"/>
</dbReference>
<dbReference type="SUPFAM" id="SSF50104">
    <property type="entry name" value="Translation proteins SH3-like domain"/>
    <property type="match status" value="1"/>
</dbReference>
<dbReference type="Proteomes" id="UP000789508">
    <property type="component" value="Unassembled WGS sequence"/>
</dbReference>
<dbReference type="Pfam" id="PF01795">
    <property type="entry name" value="Methyltransf_5"/>
    <property type="match status" value="1"/>
</dbReference>
<evidence type="ECO:0000313" key="9">
    <source>
        <dbReference type="EMBL" id="CAG8496977.1"/>
    </source>
</evidence>
<dbReference type="AlphaFoldDB" id="A0A9N9EWX0"/>
<dbReference type="OrthoDB" id="16290at2759"/>
<dbReference type="InterPro" id="IPR014722">
    <property type="entry name" value="Rib_uL2_dom2"/>
</dbReference>
<dbReference type="Gene3D" id="3.30.2130.30">
    <property type="match status" value="1"/>
</dbReference>
<evidence type="ECO:0000256" key="3">
    <source>
        <dbReference type="ARBA" id="ARBA00022679"/>
    </source>
</evidence>
<feature type="non-terminal residue" evidence="9">
    <location>
        <position position="1"/>
    </location>
</feature>
<keyword evidence="5" id="KW-0547">Nucleotide-binding</keyword>
<keyword evidence="3" id="KW-0808">Transferase</keyword>
<dbReference type="CDD" id="cd06091">
    <property type="entry name" value="KOW_NusG"/>
    <property type="match status" value="1"/>
</dbReference>
<evidence type="ECO:0000256" key="5">
    <source>
        <dbReference type="ARBA" id="ARBA00022741"/>
    </source>
</evidence>
<keyword evidence="2" id="KW-0489">Methyltransferase</keyword>
<organism evidence="9 10">
    <name type="scientific">Ambispora leptoticha</name>
    <dbReference type="NCBI Taxonomy" id="144679"/>
    <lineage>
        <taxon>Eukaryota</taxon>
        <taxon>Fungi</taxon>
        <taxon>Fungi incertae sedis</taxon>
        <taxon>Mucoromycota</taxon>
        <taxon>Glomeromycotina</taxon>
        <taxon>Glomeromycetes</taxon>
        <taxon>Archaeosporales</taxon>
        <taxon>Ambisporaceae</taxon>
        <taxon>Ambispora</taxon>
    </lineage>
</organism>
<evidence type="ECO:0000259" key="7">
    <source>
        <dbReference type="Pfam" id="PF00467"/>
    </source>
</evidence>
<keyword evidence="6" id="KW-0067">ATP-binding</keyword>
<dbReference type="Gene3D" id="2.30.30.30">
    <property type="match status" value="1"/>
</dbReference>
<dbReference type="Pfam" id="PF00467">
    <property type="entry name" value="KOW"/>
    <property type="match status" value="1"/>
</dbReference>